<keyword evidence="3" id="KW-0411">Iron-sulfur</keyword>
<evidence type="ECO:0000259" key="4">
    <source>
        <dbReference type="PROSITE" id="PS51379"/>
    </source>
</evidence>
<proteinExistence type="predicted"/>
<protein>
    <submittedName>
        <fullName evidence="5">4Fe-4S ferredoxin</fullName>
    </submittedName>
</protein>
<dbReference type="SUPFAM" id="SSF52218">
    <property type="entry name" value="Flavoproteins"/>
    <property type="match status" value="1"/>
</dbReference>
<dbReference type="NCBIfam" id="NF038196">
    <property type="entry name" value="ferrodoxin_EFR1"/>
    <property type="match status" value="1"/>
</dbReference>
<dbReference type="Pfam" id="PF13237">
    <property type="entry name" value="Fer4_10"/>
    <property type="match status" value="1"/>
</dbReference>
<dbReference type="InterPro" id="IPR017900">
    <property type="entry name" value="4Fe4S_Fe_S_CS"/>
</dbReference>
<evidence type="ECO:0000256" key="3">
    <source>
        <dbReference type="ARBA" id="ARBA00023014"/>
    </source>
</evidence>
<evidence type="ECO:0000256" key="1">
    <source>
        <dbReference type="ARBA" id="ARBA00022723"/>
    </source>
</evidence>
<dbReference type="InterPro" id="IPR029039">
    <property type="entry name" value="Flavoprotein-like_sf"/>
</dbReference>
<accession>A0A267MIJ5</accession>
<dbReference type="AlphaFoldDB" id="A0A267MIJ5"/>
<dbReference type="SUPFAM" id="SSF54862">
    <property type="entry name" value="4Fe-4S ferredoxins"/>
    <property type="match status" value="1"/>
</dbReference>
<dbReference type="InterPro" id="IPR047964">
    <property type="entry name" value="EFR1-like"/>
</dbReference>
<feature type="domain" description="4Fe-4S ferredoxin-type" evidence="4">
    <location>
        <begin position="209"/>
        <end position="229"/>
    </location>
</feature>
<sequence length="250" mass="28608">MKIFYLTSTGNNLAIGKELGGELYSIPKILKKGNLEFEDDQIGIIFPCYYLGTPRMVQEFLQKATLKSEYIFGIMSYGNKAAGGLNHFKKIANEYGVRLSYLNSILMVDNYLKLFDMEKQKLNEPKKKIDENLAKIVEDINSRKKFIKNTGFLTNTLTDVAQIVYKRTHGKTDKNFTVEDSCNGCKMCEKVCPVENIKVKNKPVFLHHCEECFACTHHCPQNAIRVKGEKSRERFINENVKLSEIINANN</sequence>
<dbReference type="PANTHER" id="PTHR43122:SF1">
    <property type="entry name" value="IRON-SULFUR-BINDING PROTEIN"/>
    <property type="match status" value="1"/>
</dbReference>
<feature type="domain" description="4Fe-4S ferredoxin-type" evidence="4">
    <location>
        <begin position="173"/>
        <end position="202"/>
    </location>
</feature>
<dbReference type="InterPro" id="IPR017896">
    <property type="entry name" value="4Fe4S_Fe-S-bd"/>
</dbReference>
<dbReference type="PROSITE" id="PS51379">
    <property type="entry name" value="4FE4S_FER_2"/>
    <property type="match status" value="2"/>
</dbReference>
<comment type="caution">
    <text evidence="5">The sequence shown here is derived from an EMBL/GenBank/DDBJ whole genome shotgun (WGS) entry which is preliminary data.</text>
</comment>
<dbReference type="EMBL" id="NIBG01000013">
    <property type="protein sequence ID" value="PAB58620.1"/>
    <property type="molecule type" value="Genomic_DNA"/>
</dbReference>
<dbReference type="PANTHER" id="PTHR43122">
    <property type="entry name" value="FERREDOXIN SUBUNIT OF PYRUVATE:FLAVODOXIN OXIDOREDUCTASE-RELATED"/>
    <property type="match status" value="1"/>
</dbReference>
<organism evidence="5 6">
    <name type="scientific">Anaeromicrobium sediminis</name>
    <dbReference type="NCBI Taxonomy" id="1478221"/>
    <lineage>
        <taxon>Bacteria</taxon>
        <taxon>Bacillati</taxon>
        <taxon>Bacillota</taxon>
        <taxon>Clostridia</taxon>
        <taxon>Peptostreptococcales</taxon>
        <taxon>Thermotaleaceae</taxon>
        <taxon>Anaeromicrobium</taxon>
    </lineage>
</organism>
<dbReference type="Proteomes" id="UP000216024">
    <property type="component" value="Unassembled WGS sequence"/>
</dbReference>
<evidence type="ECO:0000256" key="2">
    <source>
        <dbReference type="ARBA" id="ARBA00023004"/>
    </source>
</evidence>
<dbReference type="OrthoDB" id="9813995at2"/>
<dbReference type="GO" id="GO:0046872">
    <property type="term" value="F:metal ion binding"/>
    <property type="evidence" value="ECO:0007669"/>
    <property type="project" value="UniProtKB-KW"/>
</dbReference>
<dbReference type="GO" id="GO:0051536">
    <property type="term" value="F:iron-sulfur cluster binding"/>
    <property type="evidence" value="ECO:0007669"/>
    <property type="project" value="UniProtKB-KW"/>
</dbReference>
<name>A0A267MIJ5_9FIRM</name>
<dbReference type="Gene3D" id="3.30.70.20">
    <property type="match status" value="1"/>
</dbReference>
<keyword evidence="1" id="KW-0479">Metal-binding</keyword>
<keyword evidence="2" id="KW-0408">Iron</keyword>
<dbReference type="RefSeq" id="WP_095134385.1">
    <property type="nucleotide sequence ID" value="NZ_NIBG01000013.1"/>
</dbReference>
<gene>
    <name evidence="5" type="ORF">CCE28_14145</name>
</gene>
<keyword evidence="6" id="KW-1185">Reference proteome</keyword>
<evidence type="ECO:0000313" key="6">
    <source>
        <dbReference type="Proteomes" id="UP000216024"/>
    </source>
</evidence>
<dbReference type="PROSITE" id="PS00198">
    <property type="entry name" value="4FE4S_FER_1"/>
    <property type="match status" value="2"/>
</dbReference>
<evidence type="ECO:0000313" key="5">
    <source>
        <dbReference type="EMBL" id="PAB58620.1"/>
    </source>
</evidence>
<reference evidence="5 6" key="1">
    <citation type="submission" date="2017-06" db="EMBL/GenBank/DDBJ databases">
        <title>Draft genome sequence of anaerobic fermentative bacterium Anaeromicrobium sediminis DY2726D isolated from West Pacific Ocean sediments.</title>
        <authorList>
            <person name="Zeng X."/>
        </authorList>
    </citation>
    <scope>NUCLEOTIDE SEQUENCE [LARGE SCALE GENOMIC DNA]</scope>
    <source>
        <strain evidence="5 6">DY2726D</strain>
    </source>
</reference>